<dbReference type="EMBL" id="LN885086">
    <property type="protein sequence ID" value="CUQ68062.1"/>
    <property type="molecule type" value="Genomic_DNA"/>
</dbReference>
<keyword evidence="3" id="KW-0808">Transferase</keyword>
<evidence type="ECO:0000313" key="3">
    <source>
        <dbReference type="EMBL" id="CUQ68062.1"/>
    </source>
</evidence>
<dbReference type="Proteomes" id="UP000066284">
    <property type="component" value="Chromosome 1"/>
</dbReference>
<dbReference type="PANTHER" id="PTHR43630">
    <property type="entry name" value="POLY-BETA-1,6-N-ACETYL-D-GLUCOSAMINE SYNTHASE"/>
    <property type="match status" value="1"/>
</dbReference>
<dbReference type="Gene3D" id="3.90.550.10">
    <property type="entry name" value="Spore Coat Polysaccharide Biosynthesis Protein SpsA, Chain A"/>
    <property type="match status" value="1"/>
</dbReference>
<keyword evidence="4" id="KW-1185">Reference proteome</keyword>
<dbReference type="GO" id="GO:0016740">
    <property type="term" value="F:transferase activity"/>
    <property type="evidence" value="ECO:0007669"/>
    <property type="project" value="UniProtKB-KW"/>
</dbReference>
<name>A0A0S4KXY1_9BACT</name>
<reference evidence="4" key="1">
    <citation type="submission" date="2015-09" db="EMBL/GenBank/DDBJ databases">
        <authorList>
            <person name="Daims H."/>
        </authorList>
    </citation>
    <scope>NUCLEOTIDE SEQUENCE [LARGE SCALE GENOMIC DNA]</scope>
</reference>
<dbReference type="AlphaFoldDB" id="A0A0S4KXY1"/>
<dbReference type="InterPro" id="IPR001173">
    <property type="entry name" value="Glyco_trans_2-like"/>
</dbReference>
<organism evidence="3 4">
    <name type="scientific">Candidatus Nitrospira inopinata</name>
    <dbReference type="NCBI Taxonomy" id="1715989"/>
    <lineage>
        <taxon>Bacteria</taxon>
        <taxon>Pseudomonadati</taxon>
        <taxon>Nitrospirota</taxon>
        <taxon>Nitrospiria</taxon>
        <taxon>Nitrospirales</taxon>
        <taxon>Nitrospiraceae</taxon>
        <taxon>Nitrospira</taxon>
    </lineage>
</organism>
<evidence type="ECO:0000259" key="2">
    <source>
        <dbReference type="Pfam" id="PF00535"/>
    </source>
</evidence>
<feature type="domain" description="Glycosyltransferase 2-like" evidence="2">
    <location>
        <begin position="4"/>
        <end position="128"/>
    </location>
</feature>
<dbReference type="KEGG" id="nio:NITINOP_3090"/>
<evidence type="ECO:0000256" key="1">
    <source>
        <dbReference type="ARBA" id="ARBA00038494"/>
    </source>
</evidence>
<accession>A0A0S4KXY1</accession>
<protein>
    <submittedName>
        <fullName evidence="3">Glycosyl transferase family 2</fullName>
    </submittedName>
</protein>
<dbReference type="InterPro" id="IPR029044">
    <property type="entry name" value="Nucleotide-diphossugar_trans"/>
</dbReference>
<dbReference type="SUPFAM" id="SSF53448">
    <property type="entry name" value="Nucleotide-diphospho-sugar transferases"/>
    <property type="match status" value="1"/>
</dbReference>
<dbReference type="PANTHER" id="PTHR43630:SF2">
    <property type="entry name" value="GLYCOSYLTRANSFERASE"/>
    <property type="match status" value="1"/>
</dbReference>
<proteinExistence type="inferred from homology"/>
<comment type="similarity">
    <text evidence="1">Belongs to the glycosyltransferase 2 family. WaaE/KdtX subfamily.</text>
</comment>
<dbReference type="CDD" id="cd02511">
    <property type="entry name" value="Beta4Glucosyltransferase"/>
    <property type="match status" value="1"/>
</dbReference>
<dbReference type="RefSeq" id="WP_062487100.1">
    <property type="nucleotide sequence ID" value="NZ_LN885086.1"/>
</dbReference>
<evidence type="ECO:0000313" key="4">
    <source>
        <dbReference type="Proteomes" id="UP000066284"/>
    </source>
</evidence>
<dbReference type="Pfam" id="PF00535">
    <property type="entry name" value="Glycos_transf_2"/>
    <property type="match status" value="1"/>
</dbReference>
<sequence length="266" mass="30695">MKVSAYIIAYNSADRIADAVNSVLWADEVVVADSHSTDGTDRIAQALGAKIVQIPFEGFGHLRNRAVEACQHEWIFSLDTDEICTPEVRDEILALLSRTPAHDAYLVPRRNYFMGRWIKHSGWYPNFRQPQLFRKGAMQYMELPVHEGYELLTDKPVGRLRHAIWQIPFRDFEEVVKKANRYSTLGAQKLDGKRVSMGAALWHAMWSFLKHYIAKRGLLDGWPGFVIAFGNFEGTFYRYAKRFEQQEQWAIPKQPPLRRPDHLSSG</sequence>
<dbReference type="OrthoDB" id="9815923at2"/>
<dbReference type="STRING" id="1715989.NITINOP_3090"/>
<gene>
    <name evidence="3" type="ORF">NITINOP_3090</name>
</gene>